<name>A0A7S0N735_9CHLO</name>
<dbReference type="InterPro" id="IPR002130">
    <property type="entry name" value="Cyclophilin-type_PPIase_dom"/>
</dbReference>
<dbReference type="PANTHER" id="PTHR47318">
    <property type="entry name" value="PEPTIDYL-PROLYL CIS-TRANS ISOMERASE CYP37, CHLOROPLASTIC"/>
    <property type="match status" value="1"/>
</dbReference>
<dbReference type="SUPFAM" id="SSF50891">
    <property type="entry name" value="Cyclophilin-like"/>
    <property type="match status" value="1"/>
</dbReference>
<organism evidence="3">
    <name type="scientific">Pyramimonas obovata</name>
    <dbReference type="NCBI Taxonomy" id="1411642"/>
    <lineage>
        <taxon>Eukaryota</taxon>
        <taxon>Viridiplantae</taxon>
        <taxon>Chlorophyta</taxon>
        <taxon>Pyramimonadophyceae</taxon>
        <taxon>Pyramimonadales</taxon>
        <taxon>Pyramimonadaceae</taxon>
        <taxon>Pyramimonas</taxon>
        <taxon>Pyramimonas incertae sedis</taxon>
    </lineage>
</organism>
<evidence type="ECO:0000256" key="1">
    <source>
        <dbReference type="ARBA" id="ARBA00023078"/>
    </source>
</evidence>
<dbReference type="GO" id="GO:0003755">
    <property type="term" value="F:peptidyl-prolyl cis-trans isomerase activity"/>
    <property type="evidence" value="ECO:0007669"/>
    <property type="project" value="InterPro"/>
</dbReference>
<feature type="domain" description="PPIase cyclophilin-type" evidence="2">
    <location>
        <begin position="257"/>
        <end position="417"/>
    </location>
</feature>
<gene>
    <name evidence="3" type="ORF">POBO1169_LOCUS7067</name>
</gene>
<dbReference type="InterPro" id="IPR029000">
    <property type="entry name" value="Cyclophilin-like_dom_sf"/>
</dbReference>
<dbReference type="PANTHER" id="PTHR47318:SF1">
    <property type="entry name" value="PEPTIDYL-PROLYL CIS-TRANS ISOMERASE CYP37, CHLOROPLASTIC"/>
    <property type="match status" value="1"/>
</dbReference>
<dbReference type="InterPro" id="IPR048563">
    <property type="entry name" value="CYP38_PsbQ-like"/>
</dbReference>
<protein>
    <recommendedName>
        <fullName evidence="2">PPIase cyclophilin-type domain-containing protein</fullName>
    </recommendedName>
</protein>
<dbReference type="AlphaFoldDB" id="A0A7S0N735"/>
<evidence type="ECO:0000259" key="2">
    <source>
        <dbReference type="PROSITE" id="PS50072"/>
    </source>
</evidence>
<dbReference type="Pfam" id="PF00160">
    <property type="entry name" value="Pro_isomerase"/>
    <property type="match status" value="1"/>
</dbReference>
<keyword evidence="1" id="KW-0793">Thylakoid</keyword>
<accession>A0A7S0N735</accession>
<proteinExistence type="predicted"/>
<evidence type="ECO:0000313" key="3">
    <source>
        <dbReference type="EMBL" id="CAD8662083.1"/>
    </source>
</evidence>
<sequence length="448" mass="47647">MASMMMLGTMPALSQRARSCAGSAAVNKRASAATSRKHILVSRCLKGDVESDGGKSNAKQRAASTALAIALATLEIATPVVPLLTPPPAQAVLSAPNANIPRSVDAALRRSIPVVNQDTKAIQDKMEDTAFLLRIPQRKPYGNMTVNTEKALAILQENRDALIATCPEVDRATAIEIVDTLEKQLGKLVISIETRDPDRVGFRVADVLKSLSALEMLQAPGLPYSLPAQYADLPKLTGRATVEFDIQKAGGSTGEFVSKLGGGGSKSARVQLVLDGYSAPLTAGHFAQLVQERYYDGAKVLNGESSLYVGGEQSTTKKTPASKLPLPLELMPADSFEPQYRLPLDVGGGEYPVLPLSLYGSAAMVHGDSFDSDPSKFFFYLFDKSQSGLGGLSFDEGNFAVFGYVTEGKEILSQIRNGDVIQSARIVSGADKLIAGSRTLPDELLDEA</sequence>
<dbReference type="InterPro" id="IPR023222">
    <property type="entry name" value="PsbQ-like_dom_sf"/>
</dbReference>
<dbReference type="PROSITE" id="PS50072">
    <property type="entry name" value="CSA_PPIASE_2"/>
    <property type="match status" value="1"/>
</dbReference>
<dbReference type="InterPro" id="IPR044259">
    <property type="entry name" value="CYP37-like"/>
</dbReference>
<dbReference type="EMBL" id="HBFA01013556">
    <property type="protein sequence ID" value="CAD8662083.1"/>
    <property type="molecule type" value="Transcribed_RNA"/>
</dbReference>
<dbReference type="Pfam" id="PF21329">
    <property type="entry name" value="CYP38_PsbQ-like"/>
    <property type="match status" value="1"/>
</dbReference>
<reference evidence="3" key="1">
    <citation type="submission" date="2021-01" db="EMBL/GenBank/DDBJ databases">
        <authorList>
            <person name="Corre E."/>
            <person name="Pelletier E."/>
            <person name="Niang G."/>
            <person name="Scheremetjew M."/>
            <person name="Finn R."/>
            <person name="Kale V."/>
            <person name="Holt S."/>
            <person name="Cochrane G."/>
            <person name="Meng A."/>
            <person name="Brown T."/>
            <person name="Cohen L."/>
        </authorList>
    </citation>
    <scope>NUCLEOTIDE SEQUENCE</scope>
    <source>
        <strain evidence="3">CCMP722</strain>
    </source>
</reference>
<dbReference type="Gene3D" id="2.40.100.10">
    <property type="entry name" value="Cyclophilin-like"/>
    <property type="match status" value="1"/>
</dbReference>
<dbReference type="Gene3D" id="1.20.120.290">
    <property type="entry name" value="Oxygen-evolving enhancer protein 3 (PsbQ), four-helix up-down bundle"/>
    <property type="match status" value="1"/>
</dbReference>